<dbReference type="GO" id="GO:0046872">
    <property type="term" value="F:metal ion binding"/>
    <property type="evidence" value="ECO:0007669"/>
    <property type="project" value="UniProtKB-KW"/>
</dbReference>
<dbReference type="PANTHER" id="PTHR43028:SF5">
    <property type="entry name" value="3'(2'),5'-BISPHOSPHATE NUCLEOTIDASE 1"/>
    <property type="match status" value="1"/>
</dbReference>
<dbReference type="SUPFAM" id="SSF56655">
    <property type="entry name" value="Carbohydrate phosphatase"/>
    <property type="match status" value="1"/>
</dbReference>
<dbReference type="InterPro" id="IPR000760">
    <property type="entry name" value="Inositol_monophosphatase-like"/>
</dbReference>
<dbReference type="PANTHER" id="PTHR43028">
    <property type="entry name" value="3'(2'),5'-BISPHOSPHATE NUCLEOTIDASE 1"/>
    <property type="match status" value="1"/>
</dbReference>
<gene>
    <name evidence="3" type="ORF">UFOPK1939_00853</name>
</gene>
<organism evidence="3">
    <name type="scientific">freshwater metagenome</name>
    <dbReference type="NCBI Taxonomy" id="449393"/>
    <lineage>
        <taxon>unclassified sequences</taxon>
        <taxon>metagenomes</taxon>
        <taxon>ecological metagenomes</taxon>
    </lineage>
</organism>
<dbReference type="InterPro" id="IPR050725">
    <property type="entry name" value="CysQ/Inositol_MonoPase"/>
</dbReference>
<sequence length="251" mass="26903">MASVESDVQFARALATEIGDALLAVRDELFARYEGQEIKDRGDALAQAIIDRQMRARRPLDAVLSEEAVDDLARLTADRVWIVDPLDGTREFARQGRIDWGVHIALWDANQGALTAAAVALPAQGVLFATDDQVNRAPQSSQVVRVVASQSRTPEILQAVGEAMPIEIVLWGSAGAKAARVITGDVDAYIHDSELNEWDSAAPIAVALANGLHVSRLDGSAFTFNQRVPVTGGILMCRPELADALLAAVNS</sequence>
<name>A0A6J6IKE8_9ZZZZ</name>
<accession>A0A6J6IKE8</accession>
<protein>
    <submittedName>
        <fullName evidence="3">Unannotated protein</fullName>
    </submittedName>
</protein>
<proteinExistence type="predicted"/>
<dbReference type="AlphaFoldDB" id="A0A6J6IKE8"/>
<dbReference type="Gene3D" id="3.40.190.80">
    <property type="match status" value="1"/>
</dbReference>
<dbReference type="CDD" id="cd01638">
    <property type="entry name" value="CysQ"/>
    <property type="match status" value="1"/>
</dbReference>
<dbReference type="Pfam" id="PF00459">
    <property type="entry name" value="Inositol_P"/>
    <property type="match status" value="1"/>
</dbReference>
<dbReference type="EMBL" id="CAEZVF010000131">
    <property type="protein sequence ID" value="CAB4624888.1"/>
    <property type="molecule type" value="Genomic_DNA"/>
</dbReference>
<dbReference type="InterPro" id="IPR020583">
    <property type="entry name" value="Inositol_monoP_metal-BS"/>
</dbReference>
<evidence type="ECO:0000256" key="2">
    <source>
        <dbReference type="ARBA" id="ARBA00022842"/>
    </source>
</evidence>
<evidence type="ECO:0000256" key="1">
    <source>
        <dbReference type="ARBA" id="ARBA00022723"/>
    </source>
</evidence>
<dbReference type="GO" id="GO:0008441">
    <property type="term" value="F:3'(2'),5'-bisphosphate nucleotidase activity"/>
    <property type="evidence" value="ECO:0007669"/>
    <property type="project" value="TreeGrafter"/>
</dbReference>
<dbReference type="PROSITE" id="PS00629">
    <property type="entry name" value="IMP_1"/>
    <property type="match status" value="1"/>
</dbReference>
<keyword evidence="1" id="KW-0479">Metal-binding</keyword>
<reference evidence="3" key="1">
    <citation type="submission" date="2020-05" db="EMBL/GenBank/DDBJ databases">
        <authorList>
            <person name="Chiriac C."/>
            <person name="Salcher M."/>
            <person name="Ghai R."/>
            <person name="Kavagutti S V."/>
        </authorList>
    </citation>
    <scope>NUCLEOTIDE SEQUENCE</scope>
</reference>
<dbReference type="Gene3D" id="3.30.540.10">
    <property type="entry name" value="Fructose-1,6-Bisphosphatase, subunit A, domain 1"/>
    <property type="match status" value="1"/>
</dbReference>
<keyword evidence="2" id="KW-0460">Magnesium</keyword>
<evidence type="ECO:0000313" key="3">
    <source>
        <dbReference type="EMBL" id="CAB4624888.1"/>
    </source>
</evidence>
<dbReference type="GO" id="GO:0050427">
    <property type="term" value="P:3'-phosphoadenosine 5'-phosphosulfate metabolic process"/>
    <property type="evidence" value="ECO:0007669"/>
    <property type="project" value="TreeGrafter"/>
</dbReference>
<dbReference type="GO" id="GO:0000103">
    <property type="term" value="P:sulfate assimilation"/>
    <property type="evidence" value="ECO:0007669"/>
    <property type="project" value="TreeGrafter"/>
</dbReference>